<feature type="domain" description="Tubulin/FtsZ GTPase" evidence="8">
    <location>
        <begin position="2"/>
        <end position="201"/>
    </location>
</feature>
<feature type="binding site" evidence="6">
    <location>
        <begin position="10"/>
        <end position="14"/>
    </location>
    <ligand>
        <name>GTP</name>
        <dbReference type="ChEBI" id="CHEBI:37565"/>
    </ligand>
</feature>
<dbReference type="SMART" id="SM00864">
    <property type="entry name" value="Tubulin"/>
    <property type="match status" value="1"/>
</dbReference>
<keyword evidence="9" id="KW-0131">Cell cycle</keyword>
<evidence type="ECO:0000256" key="4">
    <source>
        <dbReference type="ARBA" id="ARBA00022960"/>
    </source>
</evidence>
<feature type="coiled-coil region" evidence="7">
    <location>
        <begin position="355"/>
        <end position="382"/>
    </location>
</feature>
<organism evidence="9">
    <name type="scientific">Archaeoglobus fulgidus</name>
    <dbReference type="NCBI Taxonomy" id="2234"/>
    <lineage>
        <taxon>Archaea</taxon>
        <taxon>Methanobacteriati</taxon>
        <taxon>Methanobacteriota</taxon>
        <taxon>Archaeoglobi</taxon>
        <taxon>Archaeoglobales</taxon>
        <taxon>Archaeoglobaceae</taxon>
        <taxon>Archaeoglobus</taxon>
    </lineage>
</organism>
<dbReference type="HAMAP" id="MF_01946">
    <property type="entry name" value="CetZ"/>
    <property type="match status" value="1"/>
</dbReference>
<feature type="binding site" evidence="6">
    <location>
        <position position="187"/>
    </location>
    <ligand>
        <name>GTP</name>
        <dbReference type="ChEBI" id="CHEBI:37565"/>
    </ligand>
</feature>
<evidence type="ECO:0000256" key="5">
    <source>
        <dbReference type="ARBA" id="ARBA00023134"/>
    </source>
</evidence>
<dbReference type="Gene3D" id="3.40.50.1440">
    <property type="entry name" value="Tubulin/FtsZ, GTPase domain"/>
    <property type="match status" value="1"/>
</dbReference>
<dbReference type="InterPro" id="IPR048737">
    <property type="entry name" value="CetZ_C"/>
</dbReference>
<keyword evidence="3 6" id="KW-0547">Nucleotide-binding</keyword>
<dbReference type="Gene3D" id="3.30.1330.20">
    <property type="entry name" value="Tubulin/FtsZ, C-terminal domain"/>
    <property type="match status" value="1"/>
</dbReference>
<dbReference type="GO" id="GO:0032153">
    <property type="term" value="C:cell division site"/>
    <property type="evidence" value="ECO:0007669"/>
    <property type="project" value="TreeGrafter"/>
</dbReference>
<dbReference type="InterPro" id="IPR017975">
    <property type="entry name" value="Tubulin_CS"/>
</dbReference>
<protein>
    <recommendedName>
        <fullName evidence="6">Tubulin-like protein CetZ</fullName>
    </recommendedName>
</protein>
<reference evidence="9" key="1">
    <citation type="journal article" date="2020" name="mSystems">
        <title>Genome- and Community-Level Interaction Insights into Carbon Utilization and Element Cycling Functions of Hydrothermarchaeota in Hydrothermal Sediment.</title>
        <authorList>
            <person name="Zhou Z."/>
            <person name="Liu Y."/>
            <person name="Xu W."/>
            <person name="Pan J."/>
            <person name="Luo Z.H."/>
            <person name="Li M."/>
        </authorList>
    </citation>
    <scope>NUCLEOTIDE SEQUENCE [LARGE SCALE GENOMIC DNA]</scope>
    <source>
        <strain evidence="9">SpSt-87</strain>
    </source>
</reference>
<evidence type="ECO:0000259" key="8">
    <source>
        <dbReference type="SMART" id="SM00864"/>
    </source>
</evidence>
<feature type="binding site" evidence="6">
    <location>
        <begin position="110"/>
        <end position="112"/>
    </location>
    <ligand>
        <name>GTP</name>
        <dbReference type="ChEBI" id="CHEBI:37565"/>
    </ligand>
</feature>
<dbReference type="InterPro" id="IPR037103">
    <property type="entry name" value="Tubulin/FtsZ-like_C"/>
</dbReference>
<dbReference type="InterPro" id="IPR003008">
    <property type="entry name" value="Tubulin_FtsZ_GTPase"/>
</dbReference>
<comment type="caution">
    <text evidence="9">The sequence shown here is derived from an EMBL/GenBank/DDBJ whole genome shotgun (WGS) entry which is preliminary data.</text>
</comment>
<dbReference type="InterPro" id="IPR036525">
    <property type="entry name" value="Tubulin/FtsZ_GTPase_sf"/>
</dbReference>
<dbReference type="GO" id="GO:0005874">
    <property type="term" value="C:microtubule"/>
    <property type="evidence" value="ECO:0007669"/>
    <property type="project" value="InterPro"/>
</dbReference>
<feature type="binding site" evidence="6">
    <location>
        <position position="169"/>
    </location>
    <ligand>
        <name>GTP</name>
        <dbReference type="ChEBI" id="CHEBI:37565"/>
    </ligand>
</feature>
<dbReference type="SUPFAM" id="SSF52490">
    <property type="entry name" value="Tubulin nucleotide-binding domain-like"/>
    <property type="match status" value="1"/>
</dbReference>
<evidence type="ECO:0000313" key="9">
    <source>
        <dbReference type="EMBL" id="HFW31812.1"/>
    </source>
</evidence>
<dbReference type="AlphaFoldDB" id="A0A7C3M8R3"/>
<evidence type="ECO:0000256" key="3">
    <source>
        <dbReference type="ARBA" id="ARBA00022741"/>
    </source>
</evidence>
<comment type="function">
    <text evidence="6">Involved in cell shape control.</text>
</comment>
<dbReference type="GO" id="GO:0005525">
    <property type="term" value="F:GTP binding"/>
    <property type="evidence" value="ECO:0007669"/>
    <property type="project" value="UniProtKB-UniRule"/>
</dbReference>
<keyword evidence="2 6" id="KW-0963">Cytoplasm</keyword>
<evidence type="ECO:0000256" key="2">
    <source>
        <dbReference type="ARBA" id="ARBA00022490"/>
    </source>
</evidence>
<dbReference type="CDD" id="cd02202">
    <property type="entry name" value="CetZ_tubulin-like"/>
    <property type="match status" value="1"/>
</dbReference>
<keyword evidence="4 6" id="KW-0133">Cell shape</keyword>
<proteinExistence type="inferred from homology"/>
<dbReference type="GO" id="GO:0003924">
    <property type="term" value="F:GTPase activity"/>
    <property type="evidence" value="ECO:0007669"/>
    <property type="project" value="InterPro"/>
</dbReference>
<keyword evidence="9" id="KW-0132">Cell division</keyword>
<sequence length="392" mass="42981">MRFFVIGFGQAGGKILDMFIENEKMRGSNIRMRWLAINSARTDLMGLKHVPVQDRILIGQTIVKGHGVGTDNKLGAKVAQEDIETILNAIDERGTHDMDAFLIIAGLGGGTGSGGAPVLAKYLSEMYSEPVYAVGILPAPEEGKLYSLNAARSMISMLKYVDNLILVDNGAWKFEGTSLKESFAKINEEVVRRLALLARAGEPIEEDVVGEMVVDSSEVVNTLRGGGISSIGYATTLAESSEKKRKGLRLFGKKEEKEELEALENDKPMKIATLVRRAALGRLTVPCNIHSAERALILVAGPPEHLDRKGLEKAKIWVEEQIAGVEVRAGDYPTRRTKYVAALVVLANVTDIPRVKELQRLAAEAKEEAEEAEKMRMAKTLELFDEDIEPLI</sequence>
<evidence type="ECO:0000256" key="7">
    <source>
        <dbReference type="SAM" id="Coils"/>
    </source>
</evidence>
<accession>A0A7C3M8R3</accession>
<dbReference type="GO" id="GO:0007017">
    <property type="term" value="P:microtubule-based process"/>
    <property type="evidence" value="ECO:0007669"/>
    <property type="project" value="InterPro"/>
</dbReference>
<keyword evidence="5 6" id="KW-0342">GTP-binding</keyword>
<evidence type="ECO:0000256" key="6">
    <source>
        <dbReference type="HAMAP-Rule" id="MF_01946"/>
    </source>
</evidence>
<dbReference type="PROSITE" id="PS00227">
    <property type="entry name" value="TUBULIN"/>
    <property type="match status" value="1"/>
</dbReference>
<keyword evidence="7" id="KW-0175">Coiled coil</keyword>
<comment type="similarity">
    <text evidence="1 6">Belongs to the CetZ family.</text>
</comment>
<dbReference type="InterPro" id="IPR045061">
    <property type="entry name" value="FtsZ/CetZ"/>
</dbReference>
<evidence type="ECO:0000256" key="1">
    <source>
        <dbReference type="ARBA" id="ARBA00006877"/>
    </source>
</evidence>
<dbReference type="GO" id="GO:0005737">
    <property type="term" value="C:cytoplasm"/>
    <property type="evidence" value="ECO:0007669"/>
    <property type="project" value="UniProtKB-SubCell"/>
</dbReference>
<dbReference type="PANTHER" id="PTHR30314">
    <property type="entry name" value="CELL DIVISION PROTEIN FTSZ-RELATED"/>
    <property type="match status" value="1"/>
</dbReference>
<dbReference type="Pfam" id="PF21011">
    <property type="entry name" value="CetZ_C"/>
    <property type="match status" value="1"/>
</dbReference>
<dbReference type="GO" id="GO:0008360">
    <property type="term" value="P:regulation of cell shape"/>
    <property type="evidence" value="ECO:0007669"/>
    <property type="project" value="UniProtKB-UniRule"/>
</dbReference>
<dbReference type="GO" id="GO:0051301">
    <property type="term" value="P:cell division"/>
    <property type="evidence" value="ECO:0007669"/>
    <property type="project" value="UniProtKB-KW"/>
</dbReference>
<dbReference type="PANTHER" id="PTHR30314:SF10">
    <property type="entry name" value="TUBULIN-LIKE PROTEIN CETZ"/>
    <property type="match status" value="1"/>
</dbReference>
<dbReference type="EMBL" id="DTLB01000010">
    <property type="protein sequence ID" value="HFW31812.1"/>
    <property type="molecule type" value="Genomic_DNA"/>
</dbReference>
<name>A0A7C3M8R3_ARCFL</name>
<feature type="binding site" evidence="6">
    <location>
        <position position="142"/>
    </location>
    <ligand>
        <name>GTP</name>
        <dbReference type="ChEBI" id="CHEBI:37565"/>
    </ligand>
</feature>
<comment type="subcellular location">
    <subcellularLocation>
        <location evidence="6">Cytoplasm</location>
    </subcellularLocation>
</comment>
<dbReference type="Pfam" id="PF00091">
    <property type="entry name" value="Tubulin"/>
    <property type="match status" value="1"/>
</dbReference>
<dbReference type="InterPro" id="IPR032907">
    <property type="entry name" value="CetZ"/>
</dbReference>
<gene>
    <name evidence="6" type="primary">cetZ</name>
    <name evidence="9" type="ORF">ENW66_02500</name>
</gene>